<reference evidence="3 4" key="1">
    <citation type="submission" date="2017-02" db="EMBL/GenBank/DDBJ databases">
        <title>Draft Genome Sequences of 'Candidatus Synechococcus spongiarum', Cyanobacterial Symbionts of the Mediterranean Sponge Aplysina aerophoba from two locations.</title>
        <authorList>
            <person name="Slaby B.M."/>
            <person name="Hentschel U."/>
        </authorList>
    </citation>
    <scope>NUCLEOTIDE SEQUENCE [LARGE SCALE GENOMIC DNA]</scope>
    <source>
        <strain evidence="3">LMB bulk15N</strain>
    </source>
</reference>
<dbReference type="PANTHER" id="PTHR10949:SF0">
    <property type="entry name" value="LIPOYL SYNTHASE, MITOCHONDRIAL"/>
    <property type="match status" value="1"/>
</dbReference>
<dbReference type="InterPro" id="IPR058240">
    <property type="entry name" value="rSAM_sf"/>
</dbReference>
<dbReference type="Proteomes" id="UP000242590">
    <property type="component" value="Unassembled WGS sequence"/>
</dbReference>
<protein>
    <submittedName>
        <fullName evidence="3">Lipoyl synthase</fullName>
    </submittedName>
</protein>
<dbReference type="InterPro" id="IPR003698">
    <property type="entry name" value="Lipoyl_synth"/>
</dbReference>
<dbReference type="SUPFAM" id="SSF102114">
    <property type="entry name" value="Radical SAM enzymes"/>
    <property type="match status" value="1"/>
</dbReference>
<comment type="cofactor">
    <cofactor evidence="1">
        <name>[4Fe-4S] cluster</name>
        <dbReference type="ChEBI" id="CHEBI:49883"/>
    </cofactor>
</comment>
<dbReference type="AlphaFoldDB" id="A0A1T1D3A9"/>
<feature type="non-terminal residue" evidence="3">
    <location>
        <position position="1"/>
    </location>
</feature>
<organism evidence="3 4">
    <name type="scientific">Candidatus Synechococcus spongiarum LMB bulk15N</name>
    <dbReference type="NCBI Taxonomy" id="1943583"/>
    <lineage>
        <taxon>Bacteria</taxon>
        <taxon>Bacillati</taxon>
        <taxon>Cyanobacteriota</taxon>
        <taxon>Cyanophyceae</taxon>
        <taxon>Synechococcales</taxon>
        <taxon>Synechococcaceae</taxon>
        <taxon>Synechococcus</taxon>
    </lineage>
</organism>
<evidence type="ECO:0000313" key="4">
    <source>
        <dbReference type="Proteomes" id="UP000242590"/>
    </source>
</evidence>
<sequence>MLGLGESEAEVLATLRDLRRVNCDRLTMGQYMRPSLDQLPVERYWTPAEFQRLGQAARAMGFRQVRSGPLVRSSYHAHSSEP</sequence>
<dbReference type="PANTHER" id="PTHR10949">
    <property type="entry name" value="LIPOYL SYNTHASE"/>
    <property type="match status" value="1"/>
</dbReference>
<keyword evidence="2" id="KW-0411">Iron-sulfur</keyword>
<keyword evidence="2" id="KW-0479">Metal-binding</keyword>
<dbReference type="EMBL" id="MWLE01000053">
    <property type="protein sequence ID" value="OOV35346.1"/>
    <property type="molecule type" value="Genomic_DNA"/>
</dbReference>
<keyword evidence="2" id="KW-0004">4Fe-4S</keyword>
<keyword evidence="2" id="KW-0408">Iron</keyword>
<evidence type="ECO:0000256" key="1">
    <source>
        <dbReference type="ARBA" id="ARBA00001966"/>
    </source>
</evidence>
<evidence type="ECO:0000313" key="3">
    <source>
        <dbReference type="EMBL" id="OOV35346.1"/>
    </source>
</evidence>
<proteinExistence type="predicted"/>
<name>A0A1T1D3A9_9SYNE</name>
<dbReference type="GO" id="GO:0016992">
    <property type="term" value="F:lipoate synthase activity"/>
    <property type="evidence" value="ECO:0007669"/>
    <property type="project" value="InterPro"/>
</dbReference>
<accession>A0A1T1D3A9</accession>
<dbReference type="GO" id="GO:0051539">
    <property type="term" value="F:4 iron, 4 sulfur cluster binding"/>
    <property type="evidence" value="ECO:0007669"/>
    <property type="project" value="UniProtKB-KW"/>
</dbReference>
<comment type="caution">
    <text evidence="3">The sequence shown here is derived from an EMBL/GenBank/DDBJ whole genome shotgun (WGS) entry which is preliminary data.</text>
</comment>
<gene>
    <name evidence="3" type="ORF">BV53_03975</name>
</gene>
<evidence type="ECO:0000256" key="2">
    <source>
        <dbReference type="ARBA" id="ARBA00022485"/>
    </source>
</evidence>